<protein>
    <recommendedName>
        <fullName evidence="4">Flagellar biosynthesis protein FliR</fullName>
    </recommendedName>
</protein>
<sequence length="78" mass="8314">MNLLKNIPIVNLQALLGLGCFGLSLFFARVIRRISEGVLPGGDTMIMYLRILIGFLFAAAITLGLASFAGREILGGGF</sequence>
<dbReference type="AlphaFoldDB" id="A0A1X7I5C9"/>
<evidence type="ECO:0000256" key="1">
    <source>
        <dbReference type="SAM" id="Phobius"/>
    </source>
</evidence>
<dbReference type="OrthoDB" id="6224at2"/>
<feature type="transmembrane region" description="Helical" evidence="1">
    <location>
        <begin position="12"/>
        <end position="31"/>
    </location>
</feature>
<feature type="transmembrane region" description="Helical" evidence="1">
    <location>
        <begin position="51"/>
        <end position="70"/>
    </location>
</feature>
<dbReference type="RefSeq" id="WP_085543392.1">
    <property type="nucleotide sequence ID" value="NZ_FXBB01000001.1"/>
</dbReference>
<name>A0A1X7I5C9_9BACT</name>
<keyword evidence="1" id="KW-0472">Membrane</keyword>
<organism evidence="2 3">
    <name type="scientific">Dethiosulfovibrio salsuginis</name>
    <dbReference type="NCBI Taxonomy" id="561720"/>
    <lineage>
        <taxon>Bacteria</taxon>
        <taxon>Thermotogati</taxon>
        <taxon>Synergistota</taxon>
        <taxon>Synergistia</taxon>
        <taxon>Synergistales</taxon>
        <taxon>Dethiosulfovibrionaceae</taxon>
        <taxon>Dethiosulfovibrio</taxon>
    </lineage>
</organism>
<keyword evidence="1" id="KW-0812">Transmembrane</keyword>
<dbReference type="STRING" id="561720.SAMN06275492_10192"/>
<proteinExistence type="predicted"/>
<evidence type="ECO:0000313" key="2">
    <source>
        <dbReference type="EMBL" id="SMG09219.1"/>
    </source>
</evidence>
<evidence type="ECO:0008006" key="4">
    <source>
        <dbReference type="Google" id="ProtNLM"/>
    </source>
</evidence>
<dbReference type="EMBL" id="FXBB01000001">
    <property type="protein sequence ID" value="SMG09219.1"/>
    <property type="molecule type" value="Genomic_DNA"/>
</dbReference>
<gene>
    <name evidence="2" type="ORF">SAMN06275492_10192</name>
</gene>
<accession>A0A1X7I5C9</accession>
<dbReference type="PROSITE" id="PS51257">
    <property type="entry name" value="PROKAR_LIPOPROTEIN"/>
    <property type="match status" value="1"/>
</dbReference>
<keyword evidence="1" id="KW-1133">Transmembrane helix</keyword>
<keyword evidence="3" id="KW-1185">Reference proteome</keyword>
<reference evidence="3" key="1">
    <citation type="submission" date="2017-04" db="EMBL/GenBank/DDBJ databases">
        <authorList>
            <person name="Varghese N."/>
            <person name="Submissions S."/>
        </authorList>
    </citation>
    <scope>NUCLEOTIDE SEQUENCE [LARGE SCALE GENOMIC DNA]</scope>
    <source>
        <strain evidence="3">USBA 82</strain>
    </source>
</reference>
<dbReference type="Proteomes" id="UP000193355">
    <property type="component" value="Unassembled WGS sequence"/>
</dbReference>
<evidence type="ECO:0000313" key="3">
    <source>
        <dbReference type="Proteomes" id="UP000193355"/>
    </source>
</evidence>